<name>A0A0R1JMN6_9LACO</name>
<dbReference type="OrthoDB" id="7205479at2"/>
<evidence type="ECO:0000313" key="3">
    <source>
        <dbReference type="Proteomes" id="UP000051804"/>
    </source>
</evidence>
<protein>
    <recommendedName>
        <fullName evidence="4">Phage holin family protein</fullName>
    </recommendedName>
</protein>
<evidence type="ECO:0000313" key="2">
    <source>
        <dbReference type="EMBL" id="KRK72575.1"/>
    </source>
</evidence>
<feature type="transmembrane region" description="Helical" evidence="1">
    <location>
        <begin position="28"/>
        <end position="47"/>
    </location>
</feature>
<evidence type="ECO:0008006" key="4">
    <source>
        <dbReference type="Google" id="ProtNLM"/>
    </source>
</evidence>
<dbReference type="STRING" id="1291734.FD02_GL001548"/>
<dbReference type="RefSeq" id="WP_054722145.1">
    <property type="nucleotide sequence ID" value="NZ_AZDJ01000022.1"/>
</dbReference>
<dbReference type="Proteomes" id="UP000051804">
    <property type="component" value="Unassembled WGS sequence"/>
</dbReference>
<organism evidence="2 3">
    <name type="scientific">Lacticaseibacillus nasuensis JCM 17158</name>
    <dbReference type="NCBI Taxonomy" id="1291734"/>
    <lineage>
        <taxon>Bacteria</taxon>
        <taxon>Bacillati</taxon>
        <taxon>Bacillota</taxon>
        <taxon>Bacilli</taxon>
        <taxon>Lactobacillales</taxon>
        <taxon>Lactobacillaceae</taxon>
        <taxon>Lacticaseibacillus</taxon>
    </lineage>
</organism>
<sequence length="112" mass="12064">MRFLRKVVLTTAVFLLYAALFPAHLAIASWQAAVIGALVLGVLNALVRPVFKLLTLPLTILTLGLFLLVINGLMLSLMTQFVGGFAFGGFGDMLVLALIISVVNMLFADSRK</sequence>
<gene>
    <name evidence="2" type="ORF">FD02_GL001548</name>
</gene>
<dbReference type="PANTHER" id="PTHR37309">
    <property type="entry name" value="SLR0284 PROTEIN"/>
    <property type="match status" value="1"/>
</dbReference>
<reference evidence="2 3" key="1">
    <citation type="journal article" date="2015" name="Genome Announc.">
        <title>Expanding the biotechnology potential of lactobacilli through comparative genomics of 213 strains and associated genera.</title>
        <authorList>
            <person name="Sun Z."/>
            <person name="Harris H.M."/>
            <person name="McCann A."/>
            <person name="Guo C."/>
            <person name="Argimon S."/>
            <person name="Zhang W."/>
            <person name="Yang X."/>
            <person name="Jeffery I.B."/>
            <person name="Cooney J.C."/>
            <person name="Kagawa T.F."/>
            <person name="Liu W."/>
            <person name="Song Y."/>
            <person name="Salvetti E."/>
            <person name="Wrobel A."/>
            <person name="Rasinkangas P."/>
            <person name="Parkhill J."/>
            <person name="Rea M.C."/>
            <person name="O'Sullivan O."/>
            <person name="Ritari J."/>
            <person name="Douillard F.P."/>
            <person name="Paul Ross R."/>
            <person name="Yang R."/>
            <person name="Briner A.E."/>
            <person name="Felis G.E."/>
            <person name="de Vos W.M."/>
            <person name="Barrangou R."/>
            <person name="Klaenhammer T.R."/>
            <person name="Caufield P.W."/>
            <person name="Cui Y."/>
            <person name="Zhang H."/>
            <person name="O'Toole P.W."/>
        </authorList>
    </citation>
    <scope>NUCLEOTIDE SEQUENCE [LARGE SCALE GENOMIC DNA]</scope>
    <source>
        <strain evidence="2 3">JCM 17158</strain>
    </source>
</reference>
<dbReference type="EMBL" id="AZDJ01000022">
    <property type="protein sequence ID" value="KRK72575.1"/>
    <property type="molecule type" value="Genomic_DNA"/>
</dbReference>
<dbReference type="PATRIC" id="fig|1291734.4.peg.1591"/>
<keyword evidence="1" id="KW-1133">Transmembrane helix</keyword>
<accession>A0A0R1JMN6</accession>
<feature type="transmembrane region" description="Helical" evidence="1">
    <location>
        <begin position="81"/>
        <end position="107"/>
    </location>
</feature>
<dbReference type="PANTHER" id="PTHR37309:SF1">
    <property type="entry name" value="SLR0284 PROTEIN"/>
    <property type="match status" value="1"/>
</dbReference>
<comment type="caution">
    <text evidence="2">The sequence shown here is derived from an EMBL/GenBank/DDBJ whole genome shotgun (WGS) entry which is preliminary data.</text>
</comment>
<keyword evidence="1" id="KW-0472">Membrane</keyword>
<proteinExistence type="predicted"/>
<keyword evidence="3" id="KW-1185">Reference proteome</keyword>
<feature type="transmembrane region" description="Helical" evidence="1">
    <location>
        <begin position="54"/>
        <end position="75"/>
    </location>
</feature>
<dbReference type="Pfam" id="PF04020">
    <property type="entry name" value="Phage_holin_4_2"/>
    <property type="match status" value="1"/>
</dbReference>
<dbReference type="InterPro" id="IPR007165">
    <property type="entry name" value="Phage_holin_4_2"/>
</dbReference>
<evidence type="ECO:0000256" key="1">
    <source>
        <dbReference type="SAM" id="Phobius"/>
    </source>
</evidence>
<keyword evidence="1" id="KW-0812">Transmembrane</keyword>
<dbReference type="AlphaFoldDB" id="A0A0R1JMN6"/>